<proteinExistence type="predicted"/>
<feature type="domain" description="Aminotransferase class I/classII large" evidence="1">
    <location>
        <begin position="76"/>
        <end position="348"/>
    </location>
</feature>
<dbReference type="STRING" id="1555241.A0A4P9X2A6"/>
<name>A0A4P9X2A6_9FUNG</name>
<dbReference type="Pfam" id="PF00155">
    <property type="entry name" value="Aminotran_1_2"/>
    <property type="match status" value="1"/>
</dbReference>
<protein>
    <recommendedName>
        <fullName evidence="1">Aminotransferase class I/classII large domain-containing protein</fullName>
    </recommendedName>
</protein>
<dbReference type="InterPro" id="IPR015422">
    <property type="entry name" value="PyrdxlP-dep_Trfase_small"/>
</dbReference>
<keyword evidence="3" id="KW-1185">Reference proteome</keyword>
<dbReference type="PANTHER" id="PTHR43799">
    <property type="entry name" value="AMINOTRANSFERASE, PUTATIVE-RELATED"/>
    <property type="match status" value="1"/>
</dbReference>
<dbReference type="GO" id="GO:0030170">
    <property type="term" value="F:pyridoxal phosphate binding"/>
    <property type="evidence" value="ECO:0007669"/>
    <property type="project" value="InterPro"/>
</dbReference>
<evidence type="ECO:0000313" key="3">
    <source>
        <dbReference type="Proteomes" id="UP000274922"/>
    </source>
</evidence>
<dbReference type="PANTHER" id="PTHR43799:SF1">
    <property type="entry name" value="ASPARTATE AMINOTRANSFERASE"/>
    <property type="match status" value="1"/>
</dbReference>
<evidence type="ECO:0000313" key="2">
    <source>
        <dbReference type="EMBL" id="RKO99218.1"/>
    </source>
</evidence>
<dbReference type="SUPFAM" id="SSF53383">
    <property type="entry name" value="PLP-dependent transferases"/>
    <property type="match status" value="1"/>
</dbReference>
<accession>A0A4P9X2A6</accession>
<dbReference type="Gene3D" id="3.90.1150.10">
    <property type="entry name" value="Aspartate Aminotransferase, domain 1"/>
    <property type="match status" value="1"/>
</dbReference>
<dbReference type="OrthoDB" id="2108at2759"/>
<dbReference type="Gene3D" id="3.40.640.10">
    <property type="entry name" value="Type I PLP-dependent aspartate aminotransferase-like (Major domain)"/>
    <property type="match status" value="1"/>
</dbReference>
<dbReference type="InterPro" id="IPR015424">
    <property type="entry name" value="PyrdxlP-dep_Trfase"/>
</dbReference>
<gene>
    <name evidence="2" type="ORF">CXG81DRAFT_20669</name>
</gene>
<sequence length="419" mass="45827">MVNTLQTILDKSHGVGDSPATATVAAVRVWDESTQQYHGGQEWAHLPTFHEDFSVTTNGLGTPKGPLLAARAALDICHHYPPADQEPSKTKLATFLAGDAGHADHAAVDNLHARLLLGNGASELIDLVTRLAPPGKWRGGPSSIQYKEYERAAIALDRAVLPPPPAERDGDDAVAKARAAGPDPDTAVMAIVNPNNPTGDYMAIAVLKAYIEKHARDDSVVIVDESMQLWYGPTWRDDSLVRQTAWIADLYATRRIAVYIMHSWTKIWSCTGLRLGSMLCPTAEHARTFKRVQVPWSVNVPGLAFLEAAVSPEEQPFLDETWAKTSGWGAYLRERFERLRAHVGPSAATWTLHGEAFLSWVWIDFKDARVAEHVCGLARAAGTPVRPGANGYNRPTCARLAVRPKDVTDILFDALERGL</sequence>
<dbReference type="Proteomes" id="UP000274922">
    <property type="component" value="Unassembled WGS sequence"/>
</dbReference>
<reference evidence="3" key="1">
    <citation type="journal article" date="2018" name="Nat. Microbiol.">
        <title>Leveraging single-cell genomics to expand the fungal tree of life.</title>
        <authorList>
            <person name="Ahrendt S.R."/>
            <person name="Quandt C.A."/>
            <person name="Ciobanu D."/>
            <person name="Clum A."/>
            <person name="Salamov A."/>
            <person name="Andreopoulos B."/>
            <person name="Cheng J.F."/>
            <person name="Woyke T."/>
            <person name="Pelin A."/>
            <person name="Henrissat B."/>
            <person name="Reynolds N.K."/>
            <person name="Benny G.L."/>
            <person name="Smith M.E."/>
            <person name="James T.Y."/>
            <person name="Grigoriev I.V."/>
        </authorList>
    </citation>
    <scope>NUCLEOTIDE SEQUENCE [LARGE SCALE GENOMIC DNA]</scope>
    <source>
        <strain evidence="3">ATCC 52028</strain>
    </source>
</reference>
<evidence type="ECO:0000259" key="1">
    <source>
        <dbReference type="Pfam" id="PF00155"/>
    </source>
</evidence>
<organism evidence="2 3">
    <name type="scientific">Caulochytrium protostelioides</name>
    <dbReference type="NCBI Taxonomy" id="1555241"/>
    <lineage>
        <taxon>Eukaryota</taxon>
        <taxon>Fungi</taxon>
        <taxon>Fungi incertae sedis</taxon>
        <taxon>Chytridiomycota</taxon>
        <taxon>Chytridiomycota incertae sedis</taxon>
        <taxon>Chytridiomycetes</taxon>
        <taxon>Caulochytriales</taxon>
        <taxon>Caulochytriaceae</taxon>
        <taxon>Caulochytrium</taxon>
    </lineage>
</organism>
<dbReference type="EMBL" id="ML014307">
    <property type="protein sequence ID" value="RKO99218.1"/>
    <property type="molecule type" value="Genomic_DNA"/>
</dbReference>
<dbReference type="AlphaFoldDB" id="A0A4P9X2A6"/>
<dbReference type="CDD" id="cd00609">
    <property type="entry name" value="AAT_like"/>
    <property type="match status" value="1"/>
</dbReference>
<dbReference type="InterPro" id="IPR004839">
    <property type="entry name" value="Aminotransferase_I/II_large"/>
</dbReference>
<dbReference type="InterPro" id="IPR015421">
    <property type="entry name" value="PyrdxlP-dep_Trfase_major"/>
</dbReference>